<dbReference type="OrthoDB" id="65716at2759"/>
<dbReference type="GO" id="GO:0090173">
    <property type="term" value="P:regulation of synaptonemal complex assembly"/>
    <property type="evidence" value="ECO:0007669"/>
    <property type="project" value="InterPro"/>
</dbReference>
<dbReference type="InterPro" id="IPR011990">
    <property type="entry name" value="TPR-like_helical_dom_sf"/>
</dbReference>
<dbReference type="InterPro" id="IPR039057">
    <property type="entry name" value="Spo22/ZIP4"/>
</dbReference>
<dbReference type="Gene3D" id="1.25.40.10">
    <property type="entry name" value="Tetratricopeptide repeat domain"/>
    <property type="match status" value="1"/>
</dbReference>
<reference evidence="3" key="2">
    <citation type="submission" date="2021-01" db="EMBL/GenBank/DDBJ databases">
        <authorList>
            <person name="Schikora-Tamarit M.A."/>
        </authorList>
    </citation>
    <scope>NUCLEOTIDE SEQUENCE</scope>
    <source>
        <strain evidence="3">CBS6341</strain>
    </source>
</reference>
<dbReference type="InterPro" id="IPR013940">
    <property type="entry name" value="Spo22/ZIP4/TEX11"/>
</dbReference>
<reference evidence="3" key="1">
    <citation type="journal article" date="2021" name="Open Biol.">
        <title>Shared evolutionary footprints suggest mitochondrial oxidative damage underlies multiple complex I losses in fungi.</title>
        <authorList>
            <person name="Schikora-Tamarit M.A."/>
            <person name="Marcet-Houben M."/>
            <person name="Nosek J."/>
            <person name="Gabaldon T."/>
        </authorList>
    </citation>
    <scope>NUCLEOTIDE SEQUENCE</scope>
    <source>
        <strain evidence="3">CBS6341</strain>
    </source>
</reference>
<dbReference type="Proteomes" id="UP000769528">
    <property type="component" value="Unassembled WGS sequence"/>
</dbReference>
<dbReference type="EMBL" id="JAEUBF010000949">
    <property type="protein sequence ID" value="KAH3673622.1"/>
    <property type="molecule type" value="Genomic_DNA"/>
</dbReference>
<sequence>MSNLKPQLSQIINTAHSTAAKLEGKVSEADNAALKSSIDSILPLAERFERLLHTMEVDDLADSTKQIELVAIKLWNSATLSMKEDDMKTLLLSIKLFSSLLFSIEESLGPTIKRKFRLMNCFYKTLRDSIDEYQLSIASKVQQYSDRCFKSLEAISESFDEAEIKQFNKFRAELFITKMQLSVIEDDIQMAKFYEEKAQVMNCVTANAKDYGVELFRIIYNTCIHLFENSHHDDVIYFLSRRLDISSVETSESKTIKESICSLLVRSVIESPTEEHLNIAESAIKKMESLNPSSMDVFMLGIQLSNLKNNPISNVEEIVMRMVMSVPIRENFKGILGMINEHGKENSANAIRCYEYIFTNRLNPIDDHDNLELVFIAMLNAYIKDAPDANRHEKLLKFLDIAERMLSKPISKKCSSSAVTLLWSFGKSKIKNSEFADAVSWLKLTLHKVILINEVDQAKVQRALQNAYIQLNEFENAIKYYEEMSTTEKNCVLTQYNMFKVYTHQENEIEVLKCLGKISDSSEKNILPILTLCASSTTVNTRIALETILVLLKKLDKDVGIDISIPTTLRSVIELILKEDNPEYLCNLLILFREAYKFAKDCKHIKNYKFSDEELKWFCSQAFNISRSCLVSKDFTNGEFFSGFCIDFISLISDGITFEESFGLKLWKFRAELIALMCVYESGKSEIILNDLKKRSIDLKISIEEVLILIQQKEDFSQFKKELGKLFLDSLIFEFESDLGLGNWESVEANLKYSMKFSNPDFDSTLVNLVIQGSHPENIKVMVLYEVISRNFYTVSKVTLSRWVRLLLKNSNLDLKTEEICFKVVNNTANIMSQDDRLPSHEIEWISTTCWNNGINKLFNDEKSRGEKWCTMALKMAGFVNERFELTLNEMWDELNMKDKNVI</sequence>
<dbReference type="GO" id="GO:0051321">
    <property type="term" value="P:meiotic cell cycle"/>
    <property type="evidence" value="ECO:0007669"/>
    <property type="project" value="UniProtKB-KW"/>
</dbReference>
<keyword evidence="4" id="KW-1185">Reference proteome</keyword>
<accession>A0A9P8PK68</accession>
<protein>
    <recommendedName>
        <fullName evidence="2">Protein ZIP4 homolog</fullName>
    </recommendedName>
</protein>
<evidence type="ECO:0000256" key="1">
    <source>
        <dbReference type="ARBA" id="ARBA00023254"/>
    </source>
</evidence>
<evidence type="ECO:0000313" key="3">
    <source>
        <dbReference type="EMBL" id="KAH3673622.1"/>
    </source>
</evidence>
<dbReference type="Pfam" id="PF08631">
    <property type="entry name" value="SPO22"/>
    <property type="match status" value="1"/>
</dbReference>
<evidence type="ECO:0000256" key="2">
    <source>
        <dbReference type="ARBA" id="ARBA00031845"/>
    </source>
</evidence>
<gene>
    <name evidence="3" type="ORF">WICMUC_003525</name>
</gene>
<organism evidence="3 4">
    <name type="scientific">Wickerhamomyces mucosus</name>
    <dbReference type="NCBI Taxonomy" id="1378264"/>
    <lineage>
        <taxon>Eukaryota</taxon>
        <taxon>Fungi</taxon>
        <taxon>Dikarya</taxon>
        <taxon>Ascomycota</taxon>
        <taxon>Saccharomycotina</taxon>
        <taxon>Saccharomycetes</taxon>
        <taxon>Phaffomycetales</taxon>
        <taxon>Wickerhamomycetaceae</taxon>
        <taxon>Wickerhamomyces</taxon>
    </lineage>
</organism>
<keyword evidence="1" id="KW-0469">Meiosis</keyword>
<dbReference type="SUPFAM" id="SSF81901">
    <property type="entry name" value="HCP-like"/>
    <property type="match status" value="1"/>
</dbReference>
<evidence type="ECO:0000313" key="4">
    <source>
        <dbReference type="Proteomes" id="UP000769528"/>
    </source>
</evidence>
<proteinExistence type="predicted"/>
<dbReference type="PANTHER" id="PTHR40375:SF2">
    <property type="entry name" value="SPORULATION-SPECIFIC PROTEIN 22"/>
    <property type="match status" value="1"/>
</dbReference>
<comment type="caution">
    <text evidence="3">The sequence shown here is derived from an EMBL/GenBank/DDBJ whole genome shotgun (WGS) entry which is preliminary data.</text>
</comment>
<dbReference type="AlphaFoldDB" id="A0A9P8PK68"/>
<name>A0A9P8PK68_9ASCO</name>
<dbReference type="PANTHER" id="PTHR40375">
    <property type="entry name" value="SPORULATION-SPECIFIC PROTEIN 22"/>
    <property type="match status" value="1"/>
</dbReference>